<name>A0AA37SB26_9GAMM</name>
<comment type="caution">
    <text evidence="1">The sequence shown here is derived from an EMBL/GenBank/DDBJ whole genome shotgun (WGS) entry which is preliminary data.</text>
</comment>
<keyword evidence="2" id="KW-1185">Reference proteome</keyword>
<reference evidence="1" key="1">
    <citation type="journal article" date="2014" name="Int. J. Syst. Evol. Microbiol.">
        <title>Complete genome sequence of Corynebacterium casei LMG S-19264T (=DSM 44701T), isolated from a smear-ripened cheese.</title>
        <authorList>
            <consortium name="US DOE Joint Genome Institute (JGI-PGF)"/>
            <person name="Walter F."/>
            <person name="Albersmeier A."/>
            <person name="Kalinowski J."/>
            <person name="Ruckert C."/>
        </authorList>
    </citation>
    <scope>NUCLEOTIDE SEQUENCE</scope>
    <source>
        <strain evidence="1">NBRC 110071</strain>
    </source>
</reference>
<organism evidence="1 2">
    <name type="scientific">Litoribrevibacter albus</name>
    <dbReference type="NCBI Taxonomy" id="1473156"/>
    <lineage>
        <taxon>Bacteria</taxon>
        <taxon>Pseudomonadati</taxon>
        <taxon>Pseudomonadota</taxon>
        <taxon>Gammaproteobacteria</taxon>
        <taxon>Oceanospirillales</taxon>
        <taxon>Oceanospirillaceae</taxon>
        <taxon>Litoribrevibacter</taxon>
    </lineage>
</organism>
<protein>
    <submittedName>
        <fullName evidence="1">Uncharacterized protein</fullName>
    </submittedName>
</protein>
<evidence type="ECO:0000313" key="2">
    <source>
        <dbReference type="Proteomes" id="UP001161389"/>
    </source>
</evidence>
<dbReference type="RefSeq" id="WP_284381325.1">
    <property type="nucleotide sequence ID" value="NZ_BSNM01000014.1"/>
</dbReference>
<dbReference type="Proteomes" id="UP001161389">
    <property type="component" value="Unassembled WGS sequence"/>
</dbReference>
<evidence type="ECO:0000313" key="1">
    <source>
        <dbReference type="EMBL" id="GLQ31643.1"/>
    </source>
</evidence>
<dbReference type="EMBL" id="BSNM01000014">
    <property type="protein sequence ID" value="GLQ31643.1"/>
    <property type="molecule type" value="Genomic_DNA"/>
</dbReference>
<sequence>MALVVLSVDRDLLPPHTDEDFEDWLRFKTGDKNWMRGENPLIDEDLKSEIREIGK</sequence>
<dbReference type="AlphaFoldDB" id="A0AA37SB26"/>
<gene>
    <name evidence="1" type="ORF">GCM10007876_21220</name>
</gene>
<proteinExistence type="predicted"/>
<accession>A0AA37SB26</accession>
<reference evidence="1" key="2">
    <citation type="submission" date="2023-01" db="EMBL/GenBank/DDBJ databases">
        <title>Draft genome sequence of Litoribrevibacter albus strain NBRC 110071.</title>
        <authorList>
            <person name="Sun Q."/>
            <person name="Mori K."/>
        </authorList>
    </citation>
    <scope>NUCLEOTIDE SEQUENCE</scope>
    <source>
        <strain evidence="1">NBRC 110071</strain>
    </source>
</reference>